<sequence length="81" mass="8804">MSIVWEYHVTLGWSCHPFSGQYWPLPIVNCPLLRGLRSSCSKCGCCRIRLAPSVAFSNTDATESTIQKILGCCLLLADAGG</sequence>
<gene>
    <name evidence="1" type="ORF">BN869_000005903_1</name>
</gene>
<name>A0A0B7K5F2_BIOOC</name>
<dbReference type="EMBL" id="CDPU01000016">
    <property type="protein sequence ID" value="CEO49846.1"/>
    <property type="molecule type" value="Genomic_DNA"/>
</dbReference>
<accession>A0A0B7K5F2</accession>
<proteinExistence type="predicted"/>
<reference evidence="1" key="1">
    <citation type="submission" date="2015-01" db="EMBL/GenBank/DDBJ databases">
        <authorList>
            <person name="Durling Mikael"/>
        </authorList>
    </citation>
    <scope>NUCLEOTIDE SEQUENCE</scope>
</reference>
<evidence type="ECO:0000313" key="1">
    <source>
        <dbReference type="EMBL" id="CEO49846.1"/>
    </source>
</evidence>
<dbReference type="AlphaFoldDB" id="A0A0B7K5F2"/>
<organism evidence="1">
    <name type="scientific">Bionectria ochroleuca</name>
    <name type="common">Gliocladium roseum</name>
    <dbReference type="NCBI Taxonomy" id="29856"/>
    <lineage>
        <taxon>Eukaryota</taxon>
        <taxon>Fungi</taxon>
        <taxon>Dikarya</taxon>
        <taxon>Ascomycota</taxon>
        <taxon>Pezizomycotina</taxon>
        <taxon>Sordariomycetes</taxon>
        <taxon>Hypocreomycetidae</taxon>
        <taxon>Hypocreales</taxon>
        <taxon>Bionectriaceae</taxon>
        <taxon>Clonostachys</taxon>
    </lineage>
</organism>
<protein>
    <submittedName>
        <fullName evidence="1">Uncharacterized protein</fullName>
    </submittedName>
</protein>